<gene>
    <name evidence="5" type="ORF">GBAR_LOCUS17618</name>
</gene>
<evidence type="ECO:0000313" key="6">
    <source>
        <dbReference type="Proteomes" id="UP001174909"/>
    </source>
</evidence>
<dbReference type="GO" id="GO:0005524">
    <property type="term" value="F:ATP binding"/>
    <property type="evidence" value="ECO:0007669"/>
    <property type="project" value="UniProtKB-KW"/>
</dbReference>
<reference evidence="5" key="1">
    <citation type="submission" date="2023-03" db="EMBL/GenBank/DDBJ databases">
        <authorList>
            <person name="Steffen K."/>
            <person name="Cardenas P."/>
        </authorList>
    </citation>
    <scope>NUCLEOTIDE SEQUENCE</scope>
</reference>
<dbReference type="PANTHER" id="PTHR47157:SF1">
    <property type="entry name" value="CHROMODOMAIN-HELICASE-DNA-BINDING PROTEIN 1-LIKE"/>
    <property type="match status" value="1"/>
</dbReference>
<organism evidence="5 6">
    <name type="scientific">Geodia barretti</name>
    <name type="common">Barrett's horny sponge</name>
    <dbReference type="NCBI Taxonomy" id="519541"/>
    <lineage>
        <taxon>Eukaryota</taxon>
        <taxon>Metazoa</taxon>
        <taxon>Porifera</taxon>
        <taxon>Demospongiae</taxon>
        <taxon>Heteroscleromorpha</taxon>
        <taxon>Tetractinellida</taxon>
        <taxon>Astrophorina</taxon>
        <taxon>Geodiidae</taxon>
        <taxon>Geodia</taxon>
    </lineage>
</organism>
<dbReference type="PANTHER" id="PTHR47157">
    <property type="entry name" value="CHROMODOMAIN-HELICASE-DNA-BINDING PROTEIN 1-LIKE"/>
    <property type="match status" value="1"/>
</dbReference>
<evidence type="ECO:0000256" key="2">
    <source>
        <dbReference type="ARBA" id="ARBA00022840"/>
    </source>
</evidence>
<keyword evidence="2" id="KW-0067">ATP-binding</keyword>
<feature type="region of interest" description="Disordered" evidence="4">
    <location>
        <begin position="39"/>
        <end position="76"/>
    </location>
</feature>
<name>A0AA35SL80_GEOBA</name>
<evidence type="ECO:0000256" key="4">
    <source>
        <dbReference type="SAM" id="MobiDB-lite"/>
    </source>
</evidence>
<sequence length="155" mass="17840">MYVYEGKDYSKVSESDKKTFDQLLAEKLRLSESAIGERALRSSGGGGNETGARGGALAAGLTLPEGRKRRQLSDEELEVRRKKRAELKAKRAKLREEQEQRKLEEKRKKRLFTVFVVFVMRCTLCDLREEFWRRNGYTSQNCPLEGSSEEEEEEG</sequence>
<feature type="compositionally biased region" description="Gly residues" evidence="4">
    <location>
        <begin position="43"/>
        <end position="54"/>
    </location>
</feature>
<keyword evidence="1" id="KW-0547">Nucleotide-binding</keyword>
<feature type="non-terminal residue" evidence="5">
    <location>
        <position position="1"/>
    </location>
</feature>
<feature type="coiled-coil region" evidence="3">
    <location>
        <begin position="77"/>
        <end position="109"/>
    </location>
</feature>
<evidence type="ECO:0000256" key="3">
    <source>
        <dbReference type="SAM" id="Coils"/>
    </source>
</evidence>
<dbReference type="GO" id="GO:0003678">
    <property type="term" value="F:DNA helicase activity"/>
    <property type="evidence" value="ECO:0007669"/>
    <property type="project" value="InterPro"/>
</dbReference>
<accession>A0AA35SL80</accession>
<comment type="caution">
    <text evidence="5">The sequence shown here is derived from an EMBL/GenBank/DDBJ whole genome shotgun (WGS) entry which is preliminary data.</text>
</comment>
<keyword evidence="6" id="KW-1185">Reference proteome</keyword>
<dbReference type="EMBL" id="CASHTH010002517">
    <property type="protein sequence ID" value="CAI8031067.1"/>
    <property type="molecule type" value="Genomic_DNA"/>
</dbReference>
<dbReference type="GO" id="GO:0006338">
    <property type="term" value="P:chromatin remodeling"/>
    <property type="evidence" value="ECO:0007669"/>
    <property type="project" value="InterPro"/>
</dbReference>
<dbReference type="GO" id="GO:0006281">
    <property type="term" value="P:DNA repair"/>
    <property type="evidence" value="ECO:0007669"/>
    <property type="project" value="InterPro"/>
</dbReference>
<protein>
    <submittedName>
        <fullName evidence="5">Chromodomain-helicase-DNA-binding protein 1-like</fullName>
    </submittedName>
</protein>
<evidence type="ECO:0000256" key="1">
    <source>
        <dbReference type="ARBA" id="ARBA00022741"/>
    </source>
</evidence>
<keyword evidence="3" id="KW-0175">Coiled coil</keyword>
<evidence type="ECO:0000313" key="5">
    <source>
        <dbReference type="EMBL" id="CAI8031067.1"/>
    </source>
</evidence>
<dbReference type="InterPro" id="IPR031053">
    <property type="entry name" value="ALC1"/>
</dbReference>
<dbReference type="AlphaFoldDB" id="A0AA35SL80"/>
<dbReference type="Proteomes" id="UP001174909">
    <property type="component" value="Unassembled WGS sequence"/>
</dbReference>
<proteinExistence type="predicted"/>